<dbReference type="CDD" id="cd14254">
    <property type="entry name" value="Dockerin_II"/>
    <property type="match status" value="1"/>
</dbReference>
<dbReference type="GO" id="GO:0000272">
    <property type="term" value="P:polysaccharide catabolic process"/>
    <property type="evidence" value="ECO:0007669"/>
    <property type="project" value="InterPro"/>
</dbReference>
<evidence type="ECO:0000259" key="2">
    <source>
        <dbReference type="Pfam" id="PF07705"/>
    </source>
</evidence>
<dbReference type="SUPFAM" id="SSF63446">
    <property type="entry name" value="Type I dockerin domain"/>
    <property type="match status" value="1"/>
</dbReference>
<gene>
    <name evidence="3" type="ORF">GW779_06680</name>
</gene>
<dbReference type="InterPro" id="IPR002102">
    <property type="entry name" value="Cohesin_dom"/>
</dbReference>
<sequence>MMNKKGVIIILGLCCMMFNSVLALPDLVAEIDYTPKNASVGDNITTMYIIKNMGDETAYNITVNLGCPTPGGRLGLRSFNISSGSEVNHTFPLRLNYGRKKIEMIISNKINETDESNNNASVIFNFPINITPDKYIYRIGEPVNLKIFGNNGPGYVSTSCEHMQIYKFENNSWNRISALPCHMFSQFCENGEVITPTVNIVFSCSERQINSTWIWDQKEWFYSNYSCGNSTYRVIDNSQLSTGEYKSEFCYCSPTYETCGYANCIANSCIDSQIFVISDAVLTPSSESTTILPDTNFTIQINISGDNIYGAQFDLYFNSTILEAIDVTEENFLKQNCTTYSISQVNNTIGKIKFADTCTGETGVNGSGVLCNITFKAKSEGSSPLNFDNVKVLDSELQQLYVAFTGGTVNVDSALLADVNNDYTIDIFDLSTVGNAFGSICSGSKYNAKADINKDCEIDIFDLGSVGKNFGKSW</sequence>
<dbReference type="InterPro" id="IPR036439">
    <property type="entry name" value="Dockerin_dom_sf"/>
</dbReference>
<dbReference type="Gene3D" id="2.60.40.10">
    <property type="entry name" value="Immunoglobulins"/>
    <property type="match status" value="1"/>
</dbReference>
<evidence type="ECO:0000259" key="1">
    <source>
        <dbReference type="Pfam" id="PF00963"/>
    </source>
</evidence>
<evidence type="ECO:0008006" key="5">
    <source>
        <dbReference type="Google" id="ProtNLM"/>
    </source>
</evidence>
<dbReference type="InterPro" id="IPR011635">
    <property type="entry name" value="CARDB"/>
</dbReference>
<dbReference type="Pfam" id="PF00963">
    <property type="entry name" value="Cohesin"/>
    <property type="match status" value="1"/>
</dbReference>
<reference evidence="3" key="1">
    <citation type="submission" date="2019-11" db="EMBL/GenBank/DDBJ databases">
        <title>Lipid analysis of CO2-rich subsurface aquifers suggests an autotrophy-based deep biosphere with lysolipids enriched in CPR bacteria.</title>
        <authorList>
            <person name="Probst A.J."/>
            <person name="Elling F.J."/>
            <person name="Castelle C.J."/>
            <person name="Zhu Q."/>
            <person name="Elvert M."/>
            <person name="Birarda G."/>
            <person name="Holman H.-Y."/>
            <person name="Lane K.R."/>
            <person name="Ladd B."/>
            <person name="Ryan M.C."/>
            <person name="Woyke T."/>
            <person name="Hinrichs K.-U."/>
            <person name="Banfield J.F."/>
        </authorList>
    </citation>
    <scope>NUCLEOTIDE SEQUENCE</scope>
    <source>
        <strain evidence="3">CG_2015-04_33_537</strain>
    </source>
</reference>
<dbReference type="Gene3D" id="1.10.1330.10">
    <property type="entry name" value="Dockerin domain"/>
    <property type="match status" value="1"/>
</dbReference>
<dbReference type="Proteomes" id="UP000738826">
    <property type="component" value="Unassembled WGS sequence"/>
</dbReference>
<proteinExistence type="predicted"/>
<dbReference type="AlphaFoldDB" id="A0A8J7YWP4"/>
<feature type="domain" description="Cohesin" evidence="1">
    <location>
        <begin position="293"/>
        <end position="411"/>
    </location>
</feature>
<evidence type="ECO:0000313" key="3">
    <source>
        <dbReference type="EMBL" id="NCS92064.1"/>
    </source>
</evidence>
<protein>
    <recommendedName>
        <fullName evidence="5">Cohesin domain-containing protein</fullName>
    </recommendedName>
</protein>
<dbReference type="Gene3D" id="2.60.40.680">
    <property type="match status" value="1"/>
</dbReference>
<dbReference type="InterPro" id="IPR013783">
    <property type="entry name" value="Ig-like_fold"/>
</dbReference>
<dbReference type="EMBL" id="JAACQH010000171">
    <property type="protein sequence ID" value="NCS92064.1"/>
    <property type="molecule type" value="Genomic_DNA"/>
</dbReference>
<dbReference type="CDD" id="cd08547">
    <property type="entry name" value="Type_II_cohesin"/>
    <property type="match status" value="1"/>
</dbReference>
<organism evidence="3 4">
    <name type="scientific">Candidatus Altarchaeum hamiconexum</name>
    <dbReference type="NCBI Taxonomy" id="1803513"/>
    <lineage>
        <taxon>Archaea</taxon>
        <taxon>Candidatus Altarchaeota</taxon>
        <taxon>Candidatus Altiarchaeia</taxon>
        <taxon>Candidatus Altarchaeales</taxon>
        <taxon>Candidatus Altarchaeaceae</taxon>
        <taxon>Candidatus Altarchaeum</taxon>
    </lineage>
</organism>
<evidence type="ECO:0000313" key="4">
    <source>
        <dbReference type="Proteomes" id="UP000738826"/>
    </source>
</evidence>
<dbReference type="Pfam" id="PF07705">
    <property type="entry name" value="CARDB"/>
    <property type="match status" value="1"/>
</dbReference>
<dbReference type="Pfam" id="PF00404">
    <property type="entry name" value="Dockerin_1"/>
    <property type="match status" value="1"/>
</dbReference>
<name>A0A8J7YWP4_9ARCH</name>
<accession>A0A8J7YWP4</accession>
<dbReference type="SUPFAM" id="SSF49384">
    <property type="entry name" value="Carbohydrate-binding domain"/>
    <property type="match status" value="1"/>
</dbReference>
<dbReference type="GO" id="GO:0030246">
    <property type="term" value="F:carbohydrate binding"/>
    <property type="evidence" value="ECO:0007669"/>
    <property type="project" value="InterPro"/>
</dbReference>
<comment type="caution">
    <text evidence="3">The sequence shown here is derived from an EMBL/GenBank/DDBJ whole genome shotgun (WGS) entry which is preliminary data.</text>
</comment>
<dbReference type="GO" id="GO:0004553">
    <property type="term" value="F:hydrolase activity, hydrolyzing O-glycosyl compounds"/>
    <property type="evidence" value="ECO:0007669"/>
    <property type="project" value="InterPro"/>
</dbReference>
<dbReference type="InterPro" id="IPR008965">
    <property type="entry name" value="CBM2/CBM3_carb-bd_dom_sf"/>
</dbReference>
<dbReference type="InterPro" id="IPR002105">
    <property type="entry name" value="Dockerin_1_rpt"/>
</dbReference>
<feature type="domain" description="CARDB" evidence="2">
    <location>
        <begin position="25"/>
        <end position="121"/>
    </location>
</feature>